<keyword evidence="2" id="KW-1185">Reference proteome</keyword>
<name>A0AAV1RP65_9ROSI</name>
<accession>A0AAV1RP65</accession>
<protein>
    <submittedName>
        <fullName evidence="1">Uncharacterized protein</fullName>
    </submittedName>
</protein>
<evidence type="ECO:0000313" key="1">
    <source>
        <dbReference type="EMBL" id="CAK7337198.1"/>
    </source>
</evidence>
<dbReference type="Proteomes" id="UP001314170">
    <property type="component" value="Unassembled WGS sequence"/>
</dbReference>
<sequence>MEKGTEESGTLAPLILLHSSWIEGQVDEPGPIFNRSLHPAKCYLSRSKAAKE</sequence>
<organism evidence="1 2">
    <name type="scientific">Dovyalis caffra</name>
    <dbReference type="NCBI Taxonomy" id="77055"/>
    <lineage>
        <taxon>Eukaryota</taxon>
        <taxon>Viridiplantae</taxon>
        <taxon>Streptophyta</taxon>
        <taxon>Embryophyta</taxon>
        <taxon>Tracheophyta</taxon>
        <taxon>Spermatophyta</taxon>
        <taxon>Magnoliopsida</taxon>
        <taxon>eudicotyledons</taxon>
        <taxon>Gunneridae</taxon>
        <taxon>Pentapetalae</taxon>
        <taxon>rosids</taxon>
        <taxon>fabids</taxon>
        <taxon>Malpighiales</taxon>
        <taxon>Salicaceae</taxon>
        <taxon>Flacourtieae</taxon>
        <taxon>Dovyalis</taxon>
    </lineage>
</organism>
<reference evidence="1 2" key="1">
    <citation type="submission" date="2024-01" db="EMBL/GenBank/DDBJ databases">
        <authorList>
            <person name="Waweru B."/>
        </authorList>
    </citation>
    <scope>NUCLEOTIDE SEQUENCE [LARGE SCALE GENOMIC DNA]</scope>
</reference>
<comment type="caution">
    <text evidence="1">The sequence shown here is derived from an EMBL/GenBank/DDBJ whole genome shotgun (WGS) entry which is preliminary data.</text>
</comment>
<dbReference type="EMBL" id="CAWUPB010001010">
    <property type="protein sequence ID" value="CAK7337198.1"/>
    <property type="molecule type" value="Genomic_DNA"/>
</dbReference>
<dbReference type="AlphaFoldDB" id="A0AAV1RP65"/>
<gene>
    <name evidence="1" type="ORF">DCAF_LOCUS12225</name>
</gene>
<proteinExistence type="predicted"/>
<evidence type="ECO:0000313" key="2">
    <source>
        <dbReference type="Proteomes" id="UP001314170"/>
    </source>
</evidence>